<dbReference type="RefSeq" id="WP_154288438.1">
    <property type="nucleotide sequence ID" value="NZ_WKJI01000004.1"/>
</dbReference>
<name>A0A7K0FRG5_9SPHI</name>
<feature type="domain" description="Calcineurin-like phosphoesterase" evidence="1">
    <location>
        <begin position="59"/>
        <end position="228"/>
    </location>
</feature>
<gene>
    <name evidence="2" type="ORF">GJJ64_14230</name>
</gene>
<evidence type="ECO:0000313" key="2">
    <source>
        <dbReference type="EMBL" id="MRX48353.1"/>
    </source>
</evidence>
<accession>A0A7K0FRG5</accession>
<comment type="caution">
    <text evidence="2">The sequence shown here is derived from an EMBL/GenBank/DDBJ whole genome shotgun (WGS) entry which is preliminary data.</text>
</comment>
<organism evidence="2 3">
    <name type="scientific">Pedobacter puniceum</name>
    <dbReference type="NCBI Taxonomy" id="2666136"/>
    <lineage>
        <taxon>Bacteria</taxon>
        <taxon>Pseudomonadati</taxon>
        <taxon>Bacteroidota</taxon>
        <taxon>Sphingobacteriia</taxon>
        <taxon>Sphingobacteriales</taxon>
        <taxon>Sphingobacteriaceae</taxon>
        <taxon>Pedobacter</taxon>
    </lineage>
</organism>
<evidence type="ECO:0000259" key="1">
    <source>
        <dbReference type="Pfam" id="PF00149"/>
    </source>
</evidence>
<dbReference type="InterPro" id="IPR051918">
    <property type="entry name" value="STPP_CPPED1"/>
</dbReference>
<dbReference type="Proteomes" id="UP000462931">
    <property type="component" value="Unassembled WGS sequence"/>
</dbReference>
<dbReference type="AlphaFoldDB" id="A0A7K0FRG5"/>
<dbReference type="SUPFAM" id="SSF56300">
    <property type="entry name" value="Metallo-dependent phosphatases"/>
    <property type="match status" value="1"/>
</dbReference>
<dbReference type="Pfam" id="PF00149">
    <property type="entry name" value="Metallophos"/>
    <property type="match status" value="1"/>
</dbReference>
<keyword evidence="3" id="KW-1185">Reference proteome</keyword>
<sequence length="272" mass="30288">MLANTSFTYLLILLISFITLSCNKLEYSPNQSFSKNSASAINAKNIAKLAKQQSADDTLRFILTGDTQRSYDQATALVNLINSKFTKLDFVILSGDISDFGLLQEMVWVTDIYAGLKVPYLAVIGNHDLIANGRNVYLKMFGDLNFTFTHKGVKFICHDDNSREYQFNGNVPDLKWIAQELQTGNEVEAIVGVAHIPPRGGDFDPSMEDAYINLFNTPKVVACLFAHENNSDLYYPIAGGVPFIVTDAVTNRECLYVEIANGKLIKNENISY</sequence>
<proteinExistence type="predicted"/>
<dbReference type="InterPro" id="IPR029052">
    <property type="entry name" value="Metallo-depent_PP-like"/>
</dbReference>
<reference evidence="2 3" key="1">
    <citation type="submission" date="2019-11" db="EMBL/GenBank/DDBJ databases">
        <authorList>
            <person name="Cheng Q."/>
            <person name="Yang Z."/>
        </authorList>
    </citation>
    <scope>NUCLEOTIDE SEQUENCE [LARGE SCALE GENOMIC DNA]</scope>
    <source>
        <strain evidence="2 3">HX-22-1</strain>
    </source>
</reference>
<dbReference type="GO" id="GO:0016787">
    <property type="term" value="F:hydrolase activity"/>
    <property type="evidence" value="ECO:0007669"/>
    <property type="project" value="InterPro"/>
</dbReference>
<dbReference type="InterPro" id="IPR004843">
    <property type="entry name" value="Calcineurin-like_PHP"/>
</dbReference>
<dbReference type="EMBL" id="WKJI01000004">
    <property type="protein sequence ID" value="MRX48353.1"/>
    <property type="molecule type" value="Genomic_DNA"/>
</dbReference>
<dbReference type="PANTHER" id="PTHR43143:SF1">
    <property type="entry name" value="SERINE_THREONINE-PROTEIN PHOSPHATASE CPPED1"/>
    <property type="match status" value="1"/>
</dbReference>
<dbReference type="Gene3D" id="3.60.21.10">
    <property type="match status" value="1"/>
</dbReference>
<evidence type="ECO:0000313" key="3">
    <source>
        <dbReference type="Proteomes" id="UP000462931"/>
    </source>
</evidence>
<protein>
    <submittedName>
        <fullName evidence="2">Metallophosphoesterase</fullName>
    </submittedName>
</protein>
<dbReference type="PANTHER" id="PTHR43143">
    <property type="entry name" value="METALLOPHOSPHOESTERASE, CALCINEURIN SUPERFAMILY"/>
    <property type="match status" value="1"/>
</dbReference>